<reference evidence="1" key="1">
    <citation type="journal article" date="2020" name="Nat. Genet.">
        <title>Genomic diversifications of five Gossypium allopolyploid species and their impact on cotton improvement.</title>
        <authorList>
            <person name="Chen Z.J."/>
            <person name="Sreedasyam A."/>
            <person name="Ando A."/>
            <person name="Song Q."/>
            <person name="De Santiago L.M."/>
            <person name="Hulse-Kemp A.M."/>
            <person name="Ding M."/>
            <person name="Ye W."/>
            <person name="Kirkbride R.C."/>
            <person name="Jenkins J."/>
            <person name="Plott C."/>
            <person name="Lovell J."/>
            <person name="Lin Y.M."/>
            <person name="Vaughn R."/>
            <person name="Liu B."/>
            <person name="Simpson S."/>
            <person name="Scheffler B.E."/>
            <person name="Wen L."/>
            <person name="Saski C.A."/>
            <person name="Grover C.E."/>
            <person name="Hu G."/>
            <person name="Conover J.L."/>
            <person name="Carlson J.W."/>
            <person name="Shu S."/>
            <person name="Boston L.B."/>
            <person name="Williams M."/>
            <person name="Peterson D.G."/>
            <person name="McGee K."/>
            <person name="Jones D.C."/>
            <person name="Wendel J.F."/>
            <person name="Stelly D.M."/>
            <person name="Grimwood J."/>
            <person name="Schmutz J."/>
        </authorList>
    </citation>
    <scope>NUCLEOTIDE SEQUENCE [LARGE SCALE GENOMIC DNA]</scope>
    <source>
        <strain evidence="1">cv. TM-1</strain>
    </source>
</reference>
<protein>
    <submittedName>
        <fullName evidence="2">Uncharacterized protein isoform X1</fullName>
    </submittedName>
</protein>
<evidence type="ECO:0000313" key="2">
    <source>
        <dbReference type="RefSeq" id="XP_040956731.1"/>
    </source>
</evidence>
<dbReference type="RefSeq" id="XP_040956731.1">
    <property type="nucleotide sequence ID" value="XM_041100797.1"/>
</dbReference>
<dbReference type="Proteomes" id="UP000818029">
    <property type="component" value="Chromosome D09"/>
</dbReference>
<accession>A0ABM3AQY9</accession>
<dbReference type="GeneID" id="107908693"/>
<proteinExistence type="predicted"/>
<gene>
    <name evidence="2" type="primary">LOC107908693</name>
</gene>
<organism evidence="1 2">
    <name type="scientific">Gossypium hirsutum</name>
    <name type="common">Upland cotton</name>
    <name type="synonym">Gossypium mexicanum</name>
    <dbReference type="NCBI Taxonomy" id="3635"/>
    <lineage>
        <taxon>Eukaryota</taxon>
        <taxon>Viridiplantae</taxon>
        <taxon>Streptophyta</taxon>
        <taxon>Embryophyta</taxon>
        <taxon>Tracheophyta</taxon>
        <taxon>Spermatophyta</taxon>
        <taxon>Magnoliopsida</taxon>
        <taxon>eudicotyledons</taxon>
        <taxon>Gunneridae</taxon>
        <taxon>Pentapetalae</taxon>
        <taxon>rosids</taxon>
        <taxon>malvids</taxon>
        <taxon>Malvales</taxon>
        <taxon>Malvaceae</taxon>
        <taxon>Malvoideae</taxon>
        <taxon>Gossypium</taxon>
    </lineage>
</organism>
<name>A0ABM3AQY9_GOSHI</name>
<keyword evidence="1" id="KW-1185">Reference proteome</keyword>
<evidence type="ECO:0000313" key="1">
    <source>
        <dbReference type="Proteomes" id="UP000818029"/>
    </source>
</evidence>
<sequence length="156" mass="17818">MQRHIHTMRPERCFYCFPPFGSLAASFSNADQQKSLALLNQYSEILSCERDQLKKRALLAQALPLPDVGVPVYKAGTEVKPYEIEKKGLEEAKKKKVDVGRLQVISIASVMKFDATSSGSSWYCKKNEEIRIQKAVCRIRINKTKSTWFWCKELGN</sequence>
<reference evidence="2" key="2">
    <citation type="submission" date="2025-08" db="UniProtKB">
        <authorList>
            <consortium name="RefSeq"/>
        </authorList>
    </citation>
    <scope>IDENTIFICATION</scope>
</reference>